<organism evidence="2 3">
    <name type="scientific">Xenorhabdus miraniensis</name>
    <dbReference type="NCBI Taxonomy" id="351674"/>
    <lineage>
        <taxon>Bacteria</taxon>
        <taxon>Pseudomonadati</taxon>
        <taxon>Pseudomonadota</taxon>
        <taxon>Gammaproteobacteria</taxon>
        <taxon>Enterobacterales</taxon>
        <taxon>Morganellaceae</taxon>
        <taxon>Xenorhabdus</taxon>
    </lineage>
</organism>
<evidence type="ECO:0000313" key="3">
    <source>
        <dbReference type="Proteomes" id="UP000221980"/>
    </source>
</evidence>
<dbReference type="NCBIfam" id="TIGR03363">
    <property type="entry name" value="VI_chp_8"/>
    <property type="match status" value="1"/>
</dbReference>
<protein>
    <recommendedName>
        <fullName evidence="1">ImpA N-terminal domain-containing protein</fullName>
    </recommendedName>
</protein>
<dbReference type="InterPro" id="IPR017740">
    <property type="entry name" value="TssA-like"/>
</dbReference>
<evidence type="ECO:0000313" key="2">
    <source>
        <dbReference type="EMBL" id="PHM47469.1"/>
    </source>
</evidence>
<dbReference type="Proteomes" id="UP000221980">
    <property type="component" value="Unassembled WGS sequence"/>
</dbReference>
<dbReference type="EMBL" id="NITZ01000018">
    <property type="protein sequence ID" value="PHM47469.1"/>
    <property type="molecule type" value="Genomic_DNA"/>
</dbReference>
<feature type="domain" description="ImpA N-terminal" evidence="1">
    <location>
        <begin position="9"/>
        <end position="132"/>
    </location>
</feature>
<evidence type="ECO:0000259" key="1">
    <source>
        <dbReference type="Pfam" id="PF06812"/>
    </source>
</evidence>
<dbReference type="PANTHER" id="PTHR37951">
    <property type="entry name" value="CYTOPLASMIC PROTEIN-RELATED"/>
    <property type="match status" value="1"/>
</dbReference>
<gene>
    <name evidence="2" type="ORF">Xmir_03211</name>
</gene>
<sequence length="358" mass="40758">MTMNIDALLKPVSAESPCGEDLEYDAEFMELEQSLFGKVEQQFGDITIPAEQPNWAEVEKQSIKLLDRTKDLRVIIALTQSWLEMRGLCGYADGMDLLRQTLERYWEEVWPTLEFEGEYDPLFRLNILAAIEDDSPLTLQVKHSILLKSISKELSLQEVFSLLDGTITEISGYTGGRTRLVEELKQLGDNPEITAIINIRDHLIAILNIIGSKLSEMYAPELSNLLKNLNKVIEFCHAPVFQSATHISDKNIPDKGKMPDAPTPIPPFAERTNSLLSKNTENKISTYWSEVEANNRDEARMLLEKAKDYFLKYEPSHPAPMMIARIQRLIDRDFVDIVYDLAPDGLNQLEIIFGRPDN</sequence>
<reference evidence="2 3" key="1">
    <citation type="journal article" date="2017" name="Nat. Microbiol.">
        <title>Natural product diversity associated with the nematode symbionts Photorhabdus and Xenorhabdus.</title>
        <authorList>
            <person name="Tobias N.J."/>
            <person name="Wolff H."/>
            <person name="Djahanschiri B."/>
            <person name="Grundmann F."/>
            <person name="Kronenwerth M."/>
            <person name="Shi Y.M."/>
            <person name="Simonyi S."/>
            <person name="Grun P."/>
            <person name="Shapiro-Ilan D."/>
            <person name="Pidot S.J."/>
            <person name="Stinear T.P."/>
            <person name="Ebersberger I."/>
            <person name="Bode H.B."/>
        </authorList>
    </citation>
    <scope>NUCLEOTIDE SEQUENCE [LARGE SCALE GENOMIC DNA]</scope>
    <source>
        <strain evidence="2 3">DSM 17902</strain>
    </source>
</reference>
<dbReference type="AlphaFoldDB" id="A0A2D0JME0"/>
<proteinExistence type="predicted"/>
<dbReference type="PANTHER" id="PTHR37951:SF1">
    <property type="entry name" value="TYPE VI SECRETION SYSTEM COMPONENT TSSA1"/>
    <property type="match status" value="1"/>
</dbReference>
<name>A0A2D0JME0_9GAMM</name>
<keyword evidence="3" id="KW-1185">Reference proteome</keyword>
<accession>A0A2D0JME0</accession>
<comment type="caution">
    <text evidence="2">The sequence shown here is derived from an EMBL/GenBank/DDBJ whole genome shotgun (WGS) entry which is preliminary data.</text>
</comment>
<dbReference type="Pfam" id="PF06812">
    <property type="entry name" value="ImpA_N"/>
    <property type="match status" value="1"/>
</dbReference>
<dbReference type="InterPro" id="IPR010657">
    <property type="entry name" value="ImpA_N"/>
</dbReference>